<evidence type="ECO:0000313" key="2">
    <source>
        <dbReference type="Proteomes" id="UP000615446"/>
    </source>
</evidence>
<dbReference type="EMBL" id="BLAL01000058">
    <property type="protein sequence ID" value="GES81835.1"/>
    <property type="molecule type" value="Genomic_DNA"/>
</dbReference>
<gene>
    <name evidence="1" type="ORF">RCL2_000907600</name>
</gene>
<sequence>MGAIPDKVWKKTGQLKKFTGAKLFGLDNPITKNLIQQYQIPKCTLNDWNNEYILEQLFDYYVKRRTLANANWKYFFTNWAESKNSIIEFEPALHAIYPKGYEFSKHELSAWQTMLKAVGATNITSWTHEESQRQLWTKSPNGEADKVAFATLYRSGFLTSTPKNTKKALWERFTKEYPNGMHHTSFMICLKGGQYVYRENLGGLCSTYKAKLGTITGISNLQEWTWPTDEEKVDYINARALPGIGEWKEWSPEKIEKIVKKQKIEKPNPIFTPHTQCIKQWTMTILNKENKRDPIQGELNQTLVNMGNIVNNGLPETKSQQIFTNGWALKENEKTPNPRQKLNAQQMYEELLKRVELGEIEENDVPKVSTITNWISTFSRKWKEAMALRSLEENMDSKNS</sequence>
<proteinExistence type="predicted"/>
<reference evidence="1" key="1">
    <citation type="submission" date="2019-10" db="EMBL/GenBank/DDBJ databases">
        <title>Conservation and host-specific expression of non-tandemly repeated heterogenous ribosome RNA gene in arbuscular mycorrhizal fungi.</title>
        <authorList>
            <person name="Maeda T."/>
            <person name="Kobayashi Y."/>
            <person name="Nakagawa T."/>
            <person name="Ezawa T."/>
            <person name="Yamaguchi K."/>
            <person name="Bino T."/>
            <person name="Nishimoto Y."/>
            <person name="Shigenobu S."/>
            <person name="Kawaguchi M."/>
        </authorList>
    </citation>
    <scope>NUCLEOTIDE SEQUENCE</scope>
    <source>
        <strain evidence="1">HR1</strain>
    </source>
</reference>
<dbReference type="OrthoDB" id="2407108at2759"/>
<organism evidence="1 2">
    <name type="scientific">Rhizophagus clarus</name>
    <dbReference type="NCBI Taxonomy" id="94130"/>
    <lineage>
        <taxon>Eukaryota</taxon>
        <taxon>Fungi</taxon>
        <taxon>Fungi incertae sedis</taxon>
        <taxon>Mucoromycota</taxon>
        <taxon>Glomeromycotina</taxon>
        <taxon>Glomeromycetes</taxon>
        <taxon>Glomerales</taxon>
        <taxon>Glomeraceae</taxon>
        <taxon>Rhizophagus</taxon>
    </lineage>
</organism>
<dbReference type="Proteomes" id="UP000615446">
    <property type="component" value="Unassembled WGS sequence"/>
</dbReference>
<dbReference type="AlphaFoldDB" id="A0A8H3L8J5"/>
<comment type="caution">
    <text evidence="1">The sequence shown here is derived from an EMBL/GenBank/DDBJ whole genome shotgun (WGS) entry which is preliminary data.</text>
</comment>
<evidence type="ECO:0000313" key="1">
    <source>
        <dbReference type="EMBL" id="GES81835.1"/>
    </source>
</evidence>
<accession>A0A8H3L8J5</accession>
<protein>
    <submittedName>
        <fullName evidence="1">Uncharacterized protein</fullName>
    </submittedName>
</protein>
<name>A0A8H3L8J5_9GLOM</name>